<dbReference type="EMBL" id="FOVW01000010">
    <property type="protein sequence ID" value="SFO64331.1"/>
    <property type="molecule type" value="Genomic_DNA"/>
</dbReference>
<evidence type="ECO:0000313" key="4">
    <source>
        <dbReference type="Proteomes" id="UP000199564"/>
    </source>
</evidence>
<feature type="transmembrane region" description="Helical" evidence="2">
    <location>
        <begin position="66"/>
        <end position="84"/>
    </location>
</feature>
<proteinExistence type="predicted"/>
<evidence type="ECO:0000313" key="3">
    <source>
        <dbReference type="EMBL" id="SFO64331.1"/>
    </source>
</evidence>
<dbReference type="STRING" id="226506.SAMN04488519_11051"/>
<keyword evidence="4" id="KW-1185">Reference proteome</keyword>
<dbReference type="AlphaFoldDB" id="A0A1I5IW23"/>
<evidence type="ECO:0000256" key="2">
    <source>
        <dbReference type="SAM" id="Phobius"/>
    </source>
</evidence>
<sequence length="85" mass="9601">MTGGAGFSRQAAQSFKDNHDLGRIRPQGKLELKARSGKNAEELQLKEAIIFRTQKRSEAILLNRKIWFFIALIILIGFGLILLFS</sequence>
<organism evidence="3 4">
    <name type="scientific">Algoriphagus ornithinivorans</name>
    <dbReference type="NCBI Taxonomy" id="226506"/>
    <lineage>
        <taxon>Bacteria</taxon>
        <taxon>Pseudomonadati</taxon>
        <taxon>Bacteroidota</taxon>
        <taxon>Cytophagia</taxon>
        <taxon>Cytophagales</taxon>
        <taxon>Cyclobacteriaceae</taxon>
        <taxon>Algoriphagus</taxon>
    </lineage>
</organism>
<protein>
    <submittedName>
        <fullName evidence="3">Uncharacterized protein</fullName>
    </submittedName>
</protein>
<name>A0A1I5IW23_9BACT</name>
<accession>A0A1I5IW23</accession>
<dbReference type="RefSeq" id="WP_091655172.1">
    <property type="nucleotide sequence ID" value="NZ_FOVW01000010.1"/>
</dbReference>
<keyword evidence="2" id="KW-0472">Membrane</keyword>
<keyword evidence="2" id="KW-0812">Transmembrane</keyword>
<gene>
    <name evidence="3" type="ORF">SAMN04488519_11051</name>
</gene>
<evidence type="ECO:0000256" key="1">
    <source>
        <dbReference type="SAM" id="MobiDB-lite"/>
    </source>
</evidence>
<dbReference type="Proteomes" id="UP000199564">
    <property type="component" value="Unassembled WGS sequence"/>
</dbReference>
<keyword evidence="2" id="KW-1133">Transmembrane helix</keyword>
<reference evidence="4" key="1">
    <citation type="submission" date="2016-10" db="EMBL/GenBank/DDBJ databases">
        <authorList>
            <person name="Varghese N."/>
            <person name="Submissions S."/>
        </authorList>
    </citation>
    <scope>NUCLEOTIDE SEQUENCE [LARGE SCALE GENOMIC DNA]</scope>
    <source>
        <strain evidence="4">DSM 15282</strain>
    </source>
</reference>
<feature type="region of interest" description="Disordered" evidence="1">
    <location>
        <begin position="1"/>
        <end position="22"/>
    </location>
</feature>